<organism evidence="6 7">
    <name type="scientific">Bizionia sediminis</name>
    <dbReference type="NCBI Taxonomy" id="1737064"/>
    <lineage>
        <taxon>Bacteria</taxon>
        <taxon>Pseudomonadati</taxon>
        <taxon>Bacteroidota</taxon>
        <taxon>Flavobacteriia</taxon>
        <taxon>Flavobacteriales</taxon>
        <taxon>Flavobacteriaceae</taxon>
        <taxon>Bizionia</taxon>
    </lineage>
</organism>
<feature type="compositionally biased region" description="Basic and acidic residues" evidence="4">
    <location>
        <begin position="30"/>
        <end position="48"/>
    </location>
</feature>
<dbReference type="PROSITE" id="PS51257">
    <property type="entry name" value="PROKAR_LIPOPROTEIN"/>
    <property type="match status" value="1"/>
</dbReference>
<dbReference type="GO" id="GO:0003755">
    <property type="term" value="F:peptidyl-prolyl cis-trans isomerase activity"/>
    <property type="evidence" value="ECO:0007669"/>
    <property type="project" value="UniProtKB-EC"/>
</dbReference>
<gene>
    <name evidence="6" type="ORF">ACFSQP_01980</name>
</gene>
<dbReference type="Gene3D" id="2.40.100.10">
    <property type="entry name" value="Cyclophilin-like"/>
    <property type="match status" value="1"/>
</dbReference>
<feature type="region of interest" description="Disordered" evidence="4">
    <location>
        <begin position="24"/>
        <end position="49"/>
    </location>
</feature>
<evidence type="ECO:0000313" key="7">
    <source>
        <dbReference type="Proteomes" id="UP001597472"/>
    </source>
</evidence>
<dbReference type="SUPFAM" id="SSF50891">
    <property type="entry name" value="Cyclophilin-like"/>
    <property type="match status" value="1"/>
</dbReference>
<comment type="caution">
    <text evidence="6">The sequence shown here is derived from an EMBL/GenBank/DDBJ whole genome shotgun (WGS) entry which is preliminary data.</text>
</comment>
<proteinExistence type="inferred from homology"/>
<comment type="catalytic activity">
    <reaction evidence="3">
        <text>[protein]-peptidylproline (omega=180) = [protein]-peptidylproline (omega=0)</text>
        <dbReference type="Rhea" id="RHEA:16237"/>
        <dbReference type="Rhea" id="RHEA-COMP:10747"/>
        <dbReference type="Rhea" id="RHEA-COMP:10748"/>
        <dbReference type="ChEBI" id="CHEBI:83833"/>
        <dbReference type="ChEBI" id="CHEBI:83834"/>
        <dbReference type="EC" id="5.2.1.8"/>
    </reaction>
</comment>
<dbReference type="PRINTS" id="PR00153">
    <property type="entry name" value="CSAPPISMRASE"/>
</dbReference>
<dbReference type="InterPro" id="IPR029000">
    <property type="entry name" value="Cyclophilin-like_dom_sf"/>
</dbReference>
<dbReference type="Proteomes" id="UP001597472">
    <property type="component" value="Unassembled WGS sequence"/>
</dbReference>
<dbReference type="Pfam" id="PF00160">
    <property type="entry name" value="Pro_isomerase"/>
    <property type="match status" value="1"/>
</dbReference>
<accession>A0ABW5KQ94</accession>
<evidence type="ECO:0000256" key="2">
    <source>
        <dbReference type="ARBA" id="ARBA00023235"/>
    </source>
</evidence>
<evidence type="ECO:0000256" key="4">
    <source>
        <dbReference type="SAM" id="MobiDB-lite"/>
    </source>
</evidence>
<dbReference type="PANTHER" id="PTHR45625:SF4">
    <property type="entry name" value="PEPTIDYLPROLYL ISOMERASE DOMAIN AND WD REPEAT-CONTAINING PROTEIN 1"/>
    <property type="match status" value="1"/>
</dbReference>
<keyword evidence="7" id="KW-1185">Reference proteome</keyword>
<feature type="domain" description="PPIase cyclophilin-type" evidence="5">
    <location>
        <begin position="81"/>
        <end position="231"/>
    </location>
</feature>
<comment type="similarity">
    <text evidence="3">Belongs to the cyclophilin-type PPIase family.</text>
</comment>
<keyword evidence="2 3" id="KW-0413">Isomerase</keyword>
<dbReference type="PROSITE" id="PS50072">
    <property type="entry name" value="CSA_PPIASE_2"/>
    <property type="match status" value="1"/>
</dbReference>
<dbReference type="EMBL" id="JBHULS010000001">
    <property type="protein sequence ID" value="MFD2550575.1"/>
    <property type="molecule type" value="Genomic_DNA"/>
</dbReference>
<dbReference type="InterPro" id="IPR002130">
    <property type="entry name" value="Cyclophilin-type_PPIase_dom"/>
</dbReference>
<reference evidence="7" key="1">
    <citation type="journal article" date="2019" name="Int. J. Syst. Evol. Microbiol.">
        <title>The Global Catalogue of Microorganisms (GCM) 10K type strain sequencing project: providing services to taxonomists for standard genome sequencing and annotation.</title>
        <authorList>
            <consortium name="The Broad Institute Genomics Platform"/>
            <consortium name="The Broad Institute Genome Sequencing Center for Infectious Disease"/>
            <person name="Wu L."/>
            <person name="Ma J."/>
        </authorList>
    </citation>
    <scope>NUCLEOTIDE SEQUENCE [LARGE SCALE GENOMIC DNA]</scope>
    <source>
        <strain evidence="7">KCTC 42587</strain>
    </source>
</reference>
<sequence length="233" mass="27006">MRVLLYAILVLVLSCEDKQTKPNVLVPKQTKSENKPSKQADSTEKETPKFPFLTDENAMEFFLEYEKHNQENTVRISTRFGNIDILLFPETKFHRANFIYLTKRGYFNKTQFYRVVNNFVIQAGNTDDPKVKRKRADIGRYLLPPDTKRGFKHHRGVVSMPSSDIENAYKLASPFEFFIVQKQDGAYHLDGNYTIFGKVIAGMDVVDQIAAQETDRGEWPLRNIYIKDVTILN</sequence>
<evidence type="ECO:0000256" key="1">
    <source>
        <dbReference type="ARBA" id="ARBA00023110"/>
    </source>
</evidence>
<dbReference type="PANTHER" id="PTHR45625">
    <property type="entry name" value="PEPTIDYL-PROLYL CIS-TRANS ISOMERASE-RELATED"/>
    <property type="match status" value="1"/>
</dbReference>
<dbReference type="CDD" id="cd00317">
    <property type="entry name" value="cyclophilin"/>
    <property type="match status" value="1"/>
</dbReference>
<dbReference type="RefSeq" id="WP_376891372.1">
    <property type="nucleotide sequence ID" value="NZ_JBHULS010000001.1"/>
</dbReference>
<dbReference type="EC" id="5.2.1.8" evidence="3"/>
<evidence type="ECO:0000259" key="5">
    <source>
        <dbReference type="PROSITE" id="PS50072"/>
    </source>
</evidence>
<evidence type="ECO:0000313" key="6">
    <source>
        <dbReference type="EMBL" id="MFD2550575.1"/>
    </source>
</evidence>
<evidence type="ECO:0000256" key="3">
    <source>
        <dbReference type="RuleBase" id="RU363019"/>
    </source>
</evidence>
<dbReference type="InterPro" id="IPR044666">
    <property type="entry name" value="Cyclophilin_A-like"/>
</dbReference>
<keyword evidence="1 3" id="KW-0697">Rotamase</keyword>
<protein>
    <recommendedName>
        <fullName evidence="3">Peptidyl-prolyl cis-trans isomerase</fullName>
        <shortName evidence="3">PPIase</shortName>
        <ecNumber evidence="3">5.2.1.8</ecNumber>
    </recommendedName>
</protein>
<name>A0ABW5KQ94_9FLAO</name>
<comment type="function">
    <text evidence="3">PPIases accelerate the folding of proteins. It catalyzes the cis-trans isomerization of proline imidic peptide bonds in oligopeptides.</text>
</comment>